<feature type="region of interest" description="Disordered" evidence="2">
    <location>
        <begin position="416"/>
        <end position="436"/>
    </location>
</feature>
<keyword evidence="1" id="KW-0175">Coiled coil</keyword>
<evidence type="ECO:0000313" key="3">
    <source>
        <dbReference type="EMBL" id="CAI9937170.1"/>
    </source>
</evidence>
<keyword evidence="5" id="KW-1185">Reference proteome</keyword>
<feature type="compositionally biased region" description="Polar residues" evidence="2">
    <location>
        <begin position="624"/>
        <end position="637"/>
    </location>
</feature>
<evidence type="ECO:0000313" key="4">
    <source>
        <dbReference type="EMBL" id="CAL6020818.1"/>
    </source>
</evidence>
<protein>
    <submittedName>
        <fullName evidence="3">Uncharacterized protein</fullName>
    </submittedName>
</protein>
<organism evidence="3">
    <name type="scientific">Hexamita inflata</name>
    <dbReference type="NCBI Taxonomy" id="28002"/>
    <lineage>
        <taxon>Eukaryota</taxon>
        <taxon>Metamonada</taxon>
        <taxon>Diplomonadida</taxon>
        <taxon>Hexamitidae</taxon>
        <taxon>Hexamitinae</taxon>
        <taxon>Hexamita</taxon>
    </lineage>
</organism>
<comment type="caution">
    <text evidence="3">The sequence shown here is derived from an EMBL/GenBank/DDBJ whole genome shotgun (WGS) entry which is preliminary data.</text>
</comment>
<feature type="region of interest" description="Disordered" evidence="2">
    <location>
        <begin position="621"/>
        <end position="646"/>
    </location>
</feature>
<accession>A0AA86PDQ0</accession>
<feature type="coiled-coil region" evidence="1">
    <location>
        <begin position="455"/>
        <end position="482"/>
    </location>
</feature>
<gene>
    <name evidence="3" type="ORF">HINF_LOCUS24815</name>
    <name evidence="4" type="ORF">HINF_LOCUS27839</name>
</gene>
<name>A0AA86PDQ0_9EUKA</name>
<evidence type="ECO:0000256" key="1">
    <source>
        <dbReference type="SAM" id="Coils"/>
    </source>
</evidence>
<dbReference type="EMBL" id="CAXDID020000087">
    <property type="protein sequence ID" value="CAL6020818.1"/>
    <property type="molecule type" value="Genomic_DNA"/>
</dbReference>
<reference evidence="4 5" key="2">
    <citation type="submission" date="2024-07" db="EMBL/GenBank/DDBJ databases">
        <authorList>
            <person name="Akdeniz Z."/>
        </authorList>
    </citation>
    <scope>NUCLEOTIDE SEQUENCE [LARGE SCALE GENOMIC DNA]</scope>
</reference>
<feature type="coiled-coil region" evidence="1">
    <location>
        <begin position="85"/>
        <end position="245"/>
    </location>
</feature>
<evidence type="ECO:0000256" key="2">
    <source>
        <dbReference type="SAM" id="MobiDB-lite"/>
    </source>
</evidence>
<dbReference type="EMBL" id="CATOUU010000644">
    <property type="protein sequence ID" value="CAI9937170.1"/>
    <property type="molecule type" value="Genomic_DNA"/>
</dbReference>
<dbReference type="AlphaFoldDB" id="A0AA86PDQ0"/>
<dbReference type="Proteomes" id="UP001642409">
    <property type="component" value="Unassembled WGS sequence"/>
</dbReference>
<proteinExistence type="predicted"/>
<evidence type="ECO:0000313" key="5">
    <source>
        <dbReference type="Proteomes" id="UP001642409"/>
    </source>
</evidence>
<sequence length="675" mass="77557">MLTIQKPALDEKQWLLITPVVADNVKYLLQVTEQLMAMQRKDSVIQQDLVLHTQSLREQLDKTQFECYSKVDQMVKKQDATKSTISNIYALMNQIEDKINKMERDQIRNFDSFKAAAELLQTQKMNELQRIQEYKLQQINESVNKQFAKQNEVLKQFDQTIQAADIKMNQLNRNISQIEIRVNQQLADISEGLKQNHKETEQKMIHINTGIQFLQRGAQSNDEVIGKLQNELANHQSQLLNIKLMDEAQKIAAASMKAELFQLRSEYKEQNVIFTAKLQDVKELIPVDPIQHLRQITDPDVLKQELIKLSSLDQMTKRILFERLLTENILDEKLLNKALQNDPSKKRKYDKGLNKFQLLRDILQVQDLFEESDQSVSHSDLPVPITTQEMNSPMIQFKDVLKSNFKLAPLNEHGPPLASSGIESQVSLPPATKGDEPVIKKSLQGIRQMGSKISMLMENQKNEKLDTEVQKINQKMDTLNSEFEAKLLEIEQHMRTHTKNMIKQAMGTVGLGDMLNFDPEIVTSATPLVNFQSTESLEPYKRKNPTPTGEYVKREAQQENSNSNKDIMKNSKLFTEISSTVTKNVSGLIDQKTAYLDRNNLDLQEQIVKMGEQITKLDEKMEKNQQSLNQRPQTGKSKFSEKQTGHVNFLNTSSGSVYVRPSGSVINYRRRDDVL</sequence>
<reference evidence="3" key="1">
    <citation type="submission" date="2023-06" db="EMBL/GenBank/DDBJ databases">
        <authorList>
            <person name="Kurt Z."/>
        </authorList>
    </citation>
    <scope>NUCLEOTIDE SEQUENCE</scope>
</reference>